<dbReference type="EMBL" id="LAZR01003801">
    <property type="protein sequence ID" value="KKN14598.1"/>
    <property type="molecule type" value="Genomic_DNA"/>
</dbReference>
<proteinExistence type="predicted"/>
<protein>
    <submittedName>
        <fullName evidence="1">Uncharacterized protein</fullName>
    </submittedName>
</protein>
<name>A0A0F9RB73_9ZZZZ</name>
<sequence length="231" mass="26168">MNFTQWSTELSKQQERMKATALIDVEESLSVDSRQISVTLGKGRDSLSGICILDDNQIQVRFLRPLYTHHKVEFDAMLDSLTTSVDTVMEATHHLMESLTEDAIPDAMIERMRGEQTSGEPKELVIASVSKKLETLEQVLLTRMAFTPSDEPVLKSFDIEFPSVADRQLSLELAWGKFRITWGNVERDTNGNCKVPDAEEGMYFLSNYDFIEAKLLKACEALSRVRIRNGT</sequence>
<accession>A0A0F9RB73</accession>
<dbReference type="AlphaFoldDB" id="A0A0F9RB73"/>
<gene>
    <name evidence="1" type="ORF">LCGC14_0994590</name>
</gene>
<evidence type="ECO:0000313" key="1">
    <source>
        <dbReference type="EMBL" id="KKN14598.1"/>
    </source>
</evidence>
<comment type="caution">
    <text evidence="1">The sequence shown here is derived from an EMBL/GenBank/DDBJ whole genome shotgun (WGS) entry which is preliminary data.</text>
</comment>
<reference evidence="1" key="1">
    <citation type="journal article" date="2015" name="Nature">
        <title>Complex archaea that bridge the gap between prokaryotes and eukaryotes.</title>
        <authorList>
            <person name="Spang A."/>
            <person name="Saw J.H."/>
            <person name="Jorgensen S.L."/>
            <person name="Zaremba-Niedzwiedzka K."/>
            <person name="Martijn J."/>
            <person name="Lind A.E."/>
            <person name="van Eijk R."/>
            <person name="Schleper C."/>
            <person name="Guy L."/>
            <person name="Ettema T.J."/>
        </authorList>
    </citation>
    <scope>NUCLEOTIDE SEQUENCE</scope>
</reference>
<organism evidence="1">
    <name type="scientific">marine sediment metagenome</name>
    <dbReference type="NCBI Taxonomy" id="412755"/>
    <lineage>
        <taxon>unclassified sequences</taxon>
        <taxon>metagenomes</taxon>
        <taxon>ecological metagenomes</taxon>
    </lineage>
</organism>